<evidence type="ECO:0000313" key="10">
    <source>
        <dbReference type="EMBL" id="CAF3527342.1"/>
    </source>
</evidence>
<dbReference type="AlphaFoldDB" id="A0A813PBR8"/>
<evidence type="ECO:0000256" key="6">
    <source>
        <dbReference type="SAM" id="Phobius"/>
    </source>
</evidence>
<dbReference type="EMBL" id="CAJNOK010000130">
    <property type="protein sequence ID" value="CAF0731349.1"/>
    <property type="molecule type" value="Genomic_DNA"/>
</dbReference>
<organism evidence="8 11">
    <name type="scientific">Didymodactylos carnosus</name>
    <dbReference type="NCBI Taxonomy" id="1234261"/>
    <lineage>
        <taxon>Eukaryota</taxon>
        <taxon>Metazoa</taxon>
        <taxon>Spiralia</taxon>
        <taxon>Gnathifera</taxon>
        <taxon>Rotifera</taxon>
        <taxon>Eurotatoria</taxon>
        <taxon>Bdelloidea</taxon>
        <taxon>Philodinida</taxon>
        <taxon>Philodinidae</taxon>
        <taxon>Didymodactylos</taxon>
    </lineage>
</organism>
<gene>
    <name evidence="8" type="ORF">GPM918_LOCUS670</name>
    <name evidence="7" type="ORF">OVA965_LOCUS826</name>
    <name evidence="10" type="ORF">SRO942_LOCUS671</name>
    <name evidence="9" type="ORF">TMI583_LOCUS827</name>
</gene>
<dbReference type="Pfam" id="PF11712">
    <property type="entry name" value="Vma12"/>
    <property type="match status" value="1"/>
</dbReference>
<dbReference type="PANTHER" id="PTHR31394">
    <property type="entry name" value="TRANSMEMBRANE PROTEIN 199"/>
    <property type="match status" value="1"/>
</dbReference>
<reference evidence="8" key="1">
    <citation type="submission" date="2021-02" db="EMBL/GenBank/DDBJ databases">
        <authorList>
            <person name="Nowell W R."/>
        </authorList>
    </citation>
    <scope>NUCLEOTIDE SEQUENCE</scope>
</reference>
<comment type="subcellular location">
    <subcellularLocation>
        <location evidence="1">Endoplasmic reticulum membrane</location>
        <topology evidence="1">Multi-pass membrane protein</topology>
    </subcellularLocation>
</comment>
<evidence type="ECO:0000313" key="11">
    <source>
        <dbReference type="Proteomes" id="UP000663829"/>
    </source>
</evidence>
<keyword evidence="4 6" id="KW-1133">Transmembrane helix</keyword>
<proteinExistence type="predicted"/>
<comment type="caution">
    <text evidence="8">The sequence shown here is derived from an EMBL/GenBank/DDBJ whole genome shotgun (WGS) entry which is preliminary data.</text>
</comment>
<evidence type="ECO:0000313" key="8">
    <source>
        <dbReference type="EMBL" id="CAF0748220.1"/>
    </source>
</evidence>
<keyword evidence="5 6" id="KW-0472">Membrane</keyword>
<dbReference type="PANTHER" id="PTHR31394:SF1">
    <property type="entry name" value="TRANSMEMBRANE PROTEIN 199"/>
    <property type="match status" value="1"/>
</dbReference>
<evidence type="ECO:0000256" key="4">
    <source>
        <dbReference type="ARBA" id="ARBA00022989"/>
    </source>
</evidence>
<evidence type="ECO:0000313" key="7">
    <source>
        <dbReference type="EMBL" id="CAF0731349.1"/>
    </source>
</evidence>
<protein>
    <submittedName>
        <fullName evidence="8">Uncharacterized protein</fullName>
    </submittedName>
</protein>
<keyword evidence="3" id="KW-0256">Endoplasmic reticulum</keyword>
<dbReference type="Proteomes" id="UP000681722">
    <property type="component" value="Unassembled WGS sequence"/>
</dbReference>
<dbReference type="OrthoDB" id="19981at2759"/>
<evidence type="ECO:0000256" key="1">
    <source>
        <dbReference type="ARBA" id="ARBA00004477"/>
    </source>
</evidence>
<evidence type="ECO:0000256" key="2">
    <source>
        <dbReference type="ARBA" id="ARBA00022692"/>
    </source>
</evidence>
<name>A0A813PBR8_9BILA</name>
<keyword evidence="2 6" id="KW-0812">Transmembrane</keyword>
<dbReference type="Proteomes" id="UP000677228">
    <property type="component" value="Unassembled WGS sequence"/>
</dbReference>
<dbReference type="GO" id="GO:0070072">
    <property type="term" value="P:vacuolar proton-transporting V-type ATPase complex assembly"/>
    <property type="evidence" value="ECO:0007669"/>
    <property type="project" value="InterPro"/>
</dbReference>
<dbReference type="EMBL" id="CAJOBC010000055">
    <property type="protein sequence ID" value="CAF3527342.1"/>
    <property type="molecule type" value="Genomic_DNA"/>
</dbReference>
<dbReference type="Proteomes" id="UP000682733">
    <property type="component" value="Unassembled WGS sequence"/>
</dbReference>
<evidence type="ECO:0000256" key="5">
    <source>
        <dbReference type="ARBA" id="ARBA00023136"/>
    </source>
</evidence>
<accession>A0A813PBR8</accession>
<dbReference type="InterPro" id="IPR021013">
    <property type="entry name" value="ATPase_Vma12"/>
</dbReference>
<dbReference type="GO" id="GO:0005789">
    <property type="term" value="C:endoplasmic reticulum membrane"/>
    <property type="evidence" value="ECO:0007669"/>
    <property type="project" value="UniProtKB-SubCell"/>
</dbReference>
<evidence type="ECO:0000313" key="9">
    <source>
        <dbReference type="EMBL" id="CAF3506836.1"/>
    </source>
</evidence>
<dbReference type="EMBL" id="CAJNOQ010000055">
    <property type="protein sequence ID" value="CAF0748220.1"/>
    <property type="molecule type" value="Genomic_DNA"/>
</dbReference>
<sequence length="203" mass="23577">MNLVHIQVTPLVNDVLKDALSYSTPNSNDHKQIENALNIISAKEKQPVYIAGDIVYLAYRIKTEHDDSNDRKYYFHELLNGCDLFVPEYIAPERNKELDERIEKLKAEQSNLEYREMTKNVDLTFTAQQYHKQNSILPEMRSIKGQLITIFNVFLTIGGAFAFGYYSIGHTQQITRIFFGLFCAFIVAIADFYFLFKRLSQLD</sequence>
<keyword evidence="11" id="KW-1185">Reference proteome</keyword>
<dbReference type="EMBL" id="CAJOBA010000130">
    <property type="protein sequence ID" value="CAF3506836.1"/>
    <property type="molecule type" value="Genomic_DNA"/>
</dbReference>
<evidence type="ECO:0000256" key="3">
    <source>
        <dbReference type="ARBA" id="ARBA00022824"/>
    </source>
</evidence>
<dbReference type="Proteomes" id="UP000663829">
    <property type="component" value="Unassembled WGS sequence"/>
</dbReference>
<feature type="transmembrane region" description="Helical" evidence="6">
    <location>
        <begin position="174"/>
        <end position="196"/>
    </location>
</feature>
<feature type="transmembrane region" description="Helical" evidence="6">
    <location>
        <begin position="147"/>
        <end position="168"/>
    </location>
</feature>